<dbReference type="InterPro" id="IPR036388">
    <property type="entry name" value="WH-like_DNA-bd_sf"/>
</dbReference>
<proteinExistence type="predicted"/>
<evidence type="ECO:0000313" key="4">
    <source>
        <dbReference type="EMBL" id="PZG12930.1"/>
    </source>
</evidence>
<dbReference type="PROSITE" id="PS00622">
    <property type="entry name" value="HTH_LUXR_1"/>
    <property type="match status" value="1"/>
</dbReference>
<dbReference type="AlphaFoldDB" id="A0A2W2EH46"/>
<evidence type="ECO:0000256" key="2">
    <source>
        <dbReference type="ARBA" id="ARBA00022840"/>
    </source>
</evidence>
<dbReference type="PANTHER" id="PTHR16305:SF35">
    <property type="entry name" value="TRANSCRIPTIONAL ACTIVATOR DOMAIN"/>
    <property type="match status" value="1"/>
</dbReference>
<dbReference type="GO" id="GO:0005737">
    <property type="term" value="C:cytoplasm"/>
    <property type="evidence" value="ECO:0007669"/>
    <property type="project" value="TreeGrafter"/>
</dbReference>
<dbReference type="InterPro" id="IPR027417">
    <property type="entry name" value="P-loop_NTPase"/>
</dbReference>
<sequence>MNDVEHYIDQRLSGELKGLVGRDAELTLIRDLLERAAGDGAALVLSGEPGVGKTALLEAAARAAAGCGTRVLRVTGVEFEADIAFSGLNQLLFPIYQDHADRLSPAQRSALSLALGFGEGAMADRLTVSTAALTLLRQVAEDCPLLVVVDDLHWLDRSSAGVLGLVARRLAGSRIGLIAASRLGPDTFFDRGGLPEHEVRPLDGDAARGLLGARFPGLAEPVRRRVIAEAQGNPLVLVELPQVLSDPQRAGDEALPEVLPLSQRLQTLFTSRIADLPARTCWLLLLAALDSTGDLGVLEAATGGCLEELGPAERAGLAGVDLITRRLIFRHPVVRATVVNFFTEAERRRARRTLADALAGQPERQAWQLADATIGTDERVAALLEQVSRRALRCGDAAGAVAALLRAADLSPRSADRSRRLAEAAYVGANVTGGLRDVPRLLGDARRADPELDRSLEAAVATAYLLVNGEGDADTAYRLLMGAIEARGGELRADDHALVEALFTMLLVCFSAGPRPELWEPFQAIVAGLTPRPPEVLAVCTAIFADPAHATPATLARLDDLISGFPEEADPDRIVWIGRSGFFYDRMSCCREALWRVVRDGRDGGAVTSAIGALISLSLDNLLTGEWEEAAQLAEEGLRLCRRHGYLLLEWPLWFVQAILAAQRGDEETALALADKMVRWGTPRRAGKVLFYARYVRALAALGRGDAEAAYHDLASVSPPGVLTRYVPLVMWAAPVLVEAAAGSGRHAEARKHVAAMRQAGFADMSARLALAVEGAAAVAAPAAEADARFEHALAVPGAERWPFDLARIRLAYGEHCRRSRAIHRARTQLAEALETFERLGARPWAERARNELRATGQSPPHEGLTPQERQIARLAATGLTNKQIAQRLHLSPRTIGAHLYRVFPKLGISSRAALRDALGGDEQPDRDDAAL</sequence>
<dbReference type="InterPro" id="IPR011990">
    <property type="entry name" value="TPR-like_helical_dom_sf"/>
</dbReference>
<dbReference type="PROSITE" id="PS50043">
    <property type="entry name" value="HTH_LUXR_2"/>
    <property type="match status" value="1"/>
</dbReference>
<evidence type="ECO:0000313" key="5">
    <source>
        <dbReference type="Proteomes" id="UP000249304"/>
    </source>
</evidence>
<dbReference type="EMBL" id="POUD01000171">
    <property type="protein sequence ID" value="PZG12930.1"/>
    <property type="molecule type" value="Genomic_DNA"/>
</dbReference>
<dbReference type="Proteomes" id="UP000249304">
    <property type="component" value="Unassembled WGS sequence"/>
</dbReference>
<dbReference type="Pfam" id="PF13191">
    <property type="entry name" value="AAA_16"/>
    <property type="match status" value="1"/>
</dbReference>
<dbReference type="Gene3D" id="1.10.10.10">
    <property type="entry name" value="Winged helix-like DNA-binding domain superfamily/Winged helix DNA-binding domain"/>
    <property type="match status" value="1"/>
</dbReference>
<dbReference type="OrthoDB" id="483at2"/>
<reference evidence="4 5" key="1">
    <citation type="submission" date="2018-01" db="EMBL/GenBank/DDBJ databases">
        <title>Draft genome sequence of Nonomuraea sp. KC333.</title>
        <authorList>
            <person name="Sahin N."/>
            <person name="Saygin H."/>
            <person name="Ay H."/>
        </authorList>
    </citation>
    <scope>NUCLEOTIDE SEQUENCE [LARGE SCALE GENOMIC DNA]</scope>
    <source>
        <strain evidence="4 5">KC333</strain>
    </source>
</reference>
<evidence type="ECO:0000259" key="3">
    <source>
        <dbReference type="PROSITE" id="PS50043"/>
    </source>
</evidence>
<dbReference type="CDD" id="cd06170">
    <property type="entry name" value="LuxR_C_like"/>
    <property type="match status" value="1"/>
</dbReference>
<dbReference type="GO" id="GO:0003677">
    <property type="term" value="F:DNA binding"/>
    <property type="evidence" value="ECO:0007669"/>
    <property type="project" value="InterPro"/>
</dbReference>
<dbReference type="SMART" id="SM00382">
    <property type="entry name" value="AAA"/>
    <property type="match status" value="1"/>
</dbReference>
<dbReference type="RefSeq" id="WP_111182591.1">
    <property type="nucleotide sequence ID" value="NZ_POUD01000171.1"/>
</dbReference>
<dbReference type="SMART" id="SM00421">
    <property type="entry name" value="HTH_LUXR"/>
    <property type="match status" value="1"/>
</dbReference>
<dbReference type="Gene3D" id="3.40.50.300">
    <property type="entry name" value="P-loop containing nucleotide triphosphate hydrolases"/>
    <property type="match status" value="1"/>
</dbReference>
<name>A0A2W2EH46_9ACTN</name>
<evidence type="ECO:0000256" key="1">
    <source>
        <dbReference type="ARBA" id="ARBA00022741"/>
    </source>
</evidence>
<dbReference type="PANTHER" id="PTHR16305">
    <property type="entry name" value="TESTICULAR SOLUBLE ADENYLYL CYCLASE"/>
    <property type="match status" value="1"/>
</dbReference>
<dbReference type="GO" id="GO:0004016">
    <property type="term" value="F:adenylate cyclase activity"/>
    <property type="evidence" value="ECO:0007669"/>
    <property type="project" value="TreeGrafter"/>
</dbReference>
<dbReference type="InterPro" id="IPR016032">
    <property type="entry name" value="Sig_transdc_resp-reg_C-effctor"/>
</dbReference>
<organism evidence="4 5">
    <name type="scientific">Nonomuraea aridisoli</name>
    <dbReference type="NCBI Taxonomy" id="2070368"/>
    <lineage>
        <taxon>Bacteria</taxon>
        <taxon>Bacillati</taxon>
        <taxon>Actinomycetota</taxon>
        <taxon>Actinomycetes</taxon>
        <taxon>Streptosporangiales</taxon>
        <taxon>Streptosporangiaceae</taxon>
        <taxon>Nonomuraea</taxon>
    </lineage>
</organism>
<dbReference type="GO" id="GO:0005524">
    <property type="term" value="F:ATP binding"/>
    <property type="evidence" value="ECO:0007669"/>
    <property type="project" value="UniProtKB-KW"/>
</dbReference>
<protein>
    <submittedName>
        <fullName evidence="4">LuxR family transcriptional regulator</fullName>
    </submittedName>
</protein>
<dbReference type="InterPro" id="IPR003593">
    <property type="entry name" value="AAA+_ATPase"/>
</dbReference>
<dbReference type="SUPFAM" id="SSF52540">
    <property type="entry name" value="P-loop containing nucleoside triphosphate hydrolases"/>
    <property type="match status" value="1"/>
</dbReference>
<dbReference type="SUPFAM" id="SSF46894">
    <property type="entry name" value="C-terminal effector domain of the bipartite response regulators"/>
    <property type="match status" value="1"/>
</dbReference>
<dbReference type="PRINTS" id="PR00038">
    <property type="entry name" value="HTHLUXR"/>
</dbReference>
<dbReference type="InterPro" id="IPR000792">
    <property type="entry name" value="Tscrpt_reg_LuxR_C"/>
</dbReference>
<dbReference type="SUPFAM" id="SSF48452">
    <property type="entry name" value="TPR-like"/>
    <property type="match status" value="1"/>
</dbReference>
<dbReference type="Pfam" id="PF00196">
    <property type="entry name" value="GerE"/>
    <property type="match status" value="1"/>
</dbReference>
<comment type="caution">
    <text evidence="4">The sequence shown here is derived from an EMBL/GenBank/DDBJ whole genome shotgun (WGS) entry which is preliminary data.</text>
</comment>
<feature type="domain" description="HTH luxR-type" evidence="3">
    <location>
        <begin position="856"/>
        <end position="923"/>
    </location>
</feature>
<keyword evidence="2" id="KW-0067">ATP-binding</keyword>
<gene>
    <name evidence="4" type="ORF">C1J01_31335</name>
</gene>
<dbReference type="InterPro" id="IPR041664">
    <property type="entry name" value="AAA_16"/>
</dbReference>
<keyword evidence="1" id="KW-0547">Nucleotide-binding</keyword>
<accession>A0A2W2EH46</accession>
<keyword evidence="5" id="KW-1185">Reference proteome</keyword>
<dbReference type="GO" id="GO:0006355">
    <property type="term" value="P:regulation of DNA-templated transcription"/>
    <property type="evidence" value="ECO:0007669"/>
    <property type="project" value="InterPro"/>
</dbReference>